<keyword evidence="1" id="KW-0808">Transferase</keyword>
<dbReference type="PROSITE" id="PS50011">
    <property type="entry name" value="PROTEIN_KINASE_DOM"/>
    <property type="match status" value="1"/>
</dbReference>
<evidence type="ECO:0000256" key="3">
    <source>
        <dbReference type="ARBA" id="ARBA00022777"/>
    </source>
</evidence>
<evidence type="ECO:0000313" key="7">
    <source>
        <dbReference type="EMBL" id="BCX49024.1"/>
    </source>
</evidence>
<keyword evidence="2" id="KW-0547">Nucleotide-binding</keyword>
<gene>
    <name evidence="7" type="ORF">HAHE_29320</name>
</gene>
<dbReference type="SMART" id="SM00220">
    <property type="entry name" value="S_TKc"/>
    <property type="match status" value="1"/>
</dbReference>
<evidence type="ECO:0000256" key="5">
    <source>
        <dbReference type="SAM" id="Phobius"/>
    </source>
</evidence>
<keyword evidence="8" id="KW-1185">Reference proteome</keyword>
<dbReference type="SUPFAM" id="SSF56112">
    <property type="entry name" value="Protein kinase-like (PK-like)"/>
    <property type="match status" value="1"/>
</dbReference>
<proteinExistence type="predicted"/>
<dbReference type="RefSeq" id="WP_338685457.1">
    <property type="nucleotide sequence ID" value="NZ_AP024702.1"/>
</dbReference>
<evidence type="ECO:0000259" key="6">
    <source>
        <dbReference type="PROSITE" id="PS50011"/>
    </source>
</evidence>
<organism evidence="7 8">
    <name type="scientific">Haloferula helveola</name>
    <dbReference type="NCBI Taxonomy" id="490095"/>
    <lineage>
        <taxon>Bacteria</taxon>
        <taxon>Pseudomonadati</taxon>
        <taxon>Verrucomicrobiota</taxon>
        <taxon>Verrucomicrobiia</taxon>
        <taxon>Verrucomicrobiales</taxon>
        <taxon>Verrucomicrobiaceae</taxon>
        <taxon>Haloferula</taxon>
    </lineage>
</organism>
<dbReference type="PANTHER" id="PTHR43289">
    <property type="entry name" value="MITOGEN-ACTIVATED PROTEIN KINASE KINASE KINASE 20-RELATED"/>
    <property type="match status" value="1"/>
</dbReference>
<feature type="transmembrane region" description="Helical" evidence="5">
    <location>
        <begin position="350"/>
        <end position="370"/>
    </location>
</feature>
<keyword evidence="3" id="KW-0418">Kinase</keyword>
<dbReference type="InterPro" id="IPR000719">
    <property type="entry name" value="Prot_kinase_dom"/>
</dbReference>
<dbReference type="CDD" id="cd14014">
    <property type="entry name" value="STKc_PknB_like"/>
    <property type="match status" value="1"/>
</dbReference>
<accession>A0ABM7REM4</accession>
<sequence>MSTPESRYTPDRRLERAYEEANLLDDSGLEALCPSYIELAESDVRYRDETSIGMGSLKEVSKCWDCRARRWVAMARLREDRGAEFYDLFVNEAWVSSSLNHPNIINIYDVGVDGVGRPYFTMDLKGETTLGDVIRERGMSGRRELLGIFLRICDAVSYAHDHGFLHLDLKPGNIQADRFGEVLVCDWGLAKKIAEPESADDGLPFPGQKESVGNITLHGEIKGTLGYMAPEQIVPAGRKDVRTDVFALGCVLHEILTGVPPFTGTSQEELLAKTARGTFPPPHLRHPQRMVPESLSAVVLKACTADPEQRYDSVAELASEVSKYLGGHATVAEEPGFFRASALFLRRHKLPASIFFGAIAVVIVVSGLFLQRISVERLVTESERGRARELEDEAGRLAARVDESAARIESHLAETAQSREELAAKLAKSANSLKNLGVFSAPAKSIPEARGLAKVALSLDPTNQEASFETFVLSCIQLDFRSALEAGVPKKHEFAGDLKLARKFRHFDFSGSRRPSPEQLAGFFRKARTVHPGRDPLMERILSYDHAVRKSSAGIEPVMGLVEYMNGGGERVIGRYDPDHRALFLWSDRPLVLALQEGAGSGDCVLKYAPVLELTLDLRYRFNLSSLNALPVRRLDLRKCENLVFPNRIELRDLEEVRILPGQINPALLRSRIDCRRRFEIVVEE</sequence>
<dbReference type="InterPro" id="IPR011009">
    <property type="entry name" value="Kinase-like_dom_sf"/>
</dbReference>
<evidence type="ECO:0000256" key="4">
    <source>
        <dbReference type="ARBA" id="ARBA00022840"/>
    </source>
</evidence>
<evidence type="ECO:0000256" key="1">
    <source>
        <dbReference type="ARBA" id="ARBA00022679"/>
    </source>
</evidence>
<name>A0ABM7REM4_9BACT</name>
<dbReference type="PANTHER" id="PTHR43289:SF34">
    <property type="entry name" value="SERINE_THREONINE-PROTEIN KINASE YBDM-RELATED"/>
    <property type="match status" value="1"/>
</dbReference>
<evidence type="ECO:0000256" key="2">
    <source>
        <dbReference type="ARBA" id="ARBA00022741"/>
    </source>
</evidence>
<reference evidence="7 8" key="1">
    <citation type="submission" date="2021-06" db="EMBL/GenBank/DDBJ databases">
        <title>Complete genome of Haloferula helveola possessing various polysaccharide degrading enzymes.</title>
        <authorList>
            <person name="Takami H."/>
            <person name="Huang C."/>
            <person name="Hamasaki K."/>
        </authorList>
    </citation>
    <scope>NUCLEOTIDE SEQUENCE [LARGE SCALE GENOMIC DNA]</scope>
    <source>
        <strain evidence="7 8">CN-1</strain>
    </source>
</reference>
<dbReference type="Gene3D" id="3.30.200.20">
    <property type="entry name" value="Phosphorylase Kinase, domain 1"/>
    <property type="match status" value="1"/>
</dbReference>
<protein>
    <recommendedName>
        <fullName evidence="6">Protein kinase domain-containing protein</fullName>
    </recommendedName>
</protein>
<keyword evidence="5" id="KW-0472">Membrane</keyword>
<keyword evidence="4" id="KW-0067">ATP-binding</keyword>
<feature type="domain" description="Protein kinase" evidence="6">
    <location>
        <begin position="46"/>
        <end position="325"/>
    </location>
</feature>
<keyword evidence="5" id="KW-1133">Transmembrane helix</keyword>
<dbReference type="Pfam" id="PF00069">
    <property type="entry name" value="Pkinase"/>
    <property type="match status" value="1"/>
</dbReference>
<keyword evidence="5" id="KW-0812">Transmembrane</keyword>
<dbReference type="Proteomes" id="UP001374893">
    <property type="component" value="Chromosome"/>
</dbReference>
<dbReference type="Gene3D" id="1.10.510.10">
    <property type="entry name" value="Transferase(Phosphotransferase) domain 1"/>
    <property type="match status" value="1"/>
</dbReference>
<evidence type="ECO:0000313" key="8">
    <source>
        <dbReference type="Proteomes" id="UP001374893"/>
    </source>
</evidence>
<dbReference type="EMBL" id="AP024702">
    <property type="protein sequence ID" value="BCX49024.1"/>
    <property type="molecule type" value="Genomic_DNA"/>
</dbReference>